<evidence type="ECO:0000313" key="1">
    <source>
        <dbReference type="EMBL" id="MDQ0564930.1"/>
    </source>
</evidence>
<dbReference type="EMBL" id="WTYG01000002">
    <property type="protein sequence ID" value="MXP36054.1"/>
    <property type="molecule type" value="Genomic_DNA"/>
</dbReference>
<dbReference type="Proteomes" id="UP000439914">
    <property type="component" value="Unassembled WGS sequence"/>
</dbReference>
<accession>A0A6I4UEB4</accession>
<sequence length="226" mass="25795">MDGKDKSLGETREMLALVGEAISEWSFVELSLCNLFTICVTPTSSHPDDDAQAVVYIDFQVPTAIFYSVENFRSKLRMVDAALEARISGSDERSVELRTDWAALSKKTRKLSLKRNRLAHWTVTPAYYDDDISNPAKLMPPYGSPGWWSETGSNPPGKHVSSKEVNDIVLAFSELDEKLRSFYKGLASERVLTDDFDRRTIRLIKLHERRSHRRAENLRRELGRSE</sequence>
<evidence type="ECO:0000313" key="3">
    <source>
        <dbReference type="Proteomes" id="UP000439914"/>
    </source>
</evidence>
<evidence type="ECO:0000313" key="4">
    <source>
        <dbReference type="Proteomes" id="UP001238601"/>
    </source>
</evidence>
<protein>
    <submittedName>
        <fullName evidence="2">Uncharacterized protein</fullName>
    </submittedName>
</protein>
<keyword evidence="4" id="KW-1185">Reference proteome</keyword>
<evidence type="ECO:0000313" key="2">
    <source>
        <dbReference type="EMBL" id="MXP36054.1"/>
    </source>
</evidence>
<reference evidence="1 4" key="2">
    <citation type="submission" date="2023-07" db="EMBL/GenBank/DDBJ databases">
        <title>Genomic Encyclopedia of Type Strains, Phase IV (KMG-IV): sequencing the most valuable type-strain genomes for metagenomic binning, comparative biology and taxonomic classification.</title>
        <authorList>
            <person name="Goeker M."/>
        </authorList>
    </citation>
    <scope>NUCLEOTIDE SEQUENCE [LARGE SCALE GENOMIC DNA]</scope>
    <source>
        <strain evidence="1 4">DSM 14432</strain>
    </source>
</reference>
<dbReference type="RefSeq" id="WP_160766982.1">
    <property type="nucleotide sequence ID" value="NZ_JAUSWK010000001.1"/>
</dbReference>
<dbReference type="GeneID" id="93685282"/>
<dbReference type="AlphaFoldDB" id="A0A6I4UEB4"/>
<dbReference type="Proteomes" id="UP001238601">
    <property type="component" value="Unassembled WGS sequence"/>
</dbReference>
<reference evidence="2 3" key="1">
    <citation type="submission" date="2019-12" db="EMBL/GenBank/DDBJ databases">
        <title>Genomic-based taxomic classification of the family Erythrobacteraceae.</title>
        <authorList>
            <person name="Xu L."/>
        </authorList>
    </citation>
    <scope>NUCLEOTIDE SEQUENCE [LARGE SCALE GENOMIC DNA]</scope>
    <source>
        <strain evidence="2 3">CGMCC 1.8703</strain>
    </source>
</reference>
<comment type="caution">
    <text evidence="2">The sequence shown here is derived from an EMBL/GenBank/DDBJ whole genome shotgun (WGS) entry which is preliminary data.</text>
</comment>
<name>A0A6I4UEB4_9SPHN</name>
<dbReference type="EMBL" id="JAUSWK010000001">
    <property type="protein sequence ID" value="MDQ0564930.1"/>
    <property type="molecule type" value="Genomic_DNA"/>
</dbReference>
<proteinExistence type="predicted"/>
<organism evidence="2 3">
    <name type="scientific">Qipengyuania citrea</name>
    <dbReference type="NCBI Taxonomy" id="225971"/>
    <lineage>
        <taxon>Bacteria</taxon>
        <taxon>Pseudomonadati</taxon>
        <taxon>Pseudomonadota</taxon>
        <taxon>Alphaproteobacteria</taxon>
        <taxon>Sphingomonadales</taxon>
        <taxon>Erythrobacteraceae</taxon>
        <taxon>Qipengyuania</taxon>
    </lineage>
</organism>
<gene>
    <name evidence="2" type="ORF">GRI55_09740</name>
    <name evidence="1" type="ORF">QOZ97_000440</name>
</gene>